<dbReference type="Pfam" id="PF00403">
    <property type="entry name" value="HMA"/>
    <property type="match status" value="1"/>
</dbReference>
<dbReference type="EMBL" id="LR134384">
    <property type="protein sequence ID" value="VEH14320.1"/>
    <property type="molecule type" value="Genomic_DNA"/>
</dbReference>
<feature type="domain" description="HMA" evidence="2">
    <location>
        <begin position="2"/>
        <end position="68"/>
    </location>
</feature>
<evidence type="ECO:0000313" key="3">
    <source>
        <dbReference type="EMBL" id="VEH14320.1"/>
    </source>
</evidence>
<dbReference type="InterPro" id="IPR036163">
    <property type="entry name" value="HMA_dom_sf"/>
</dbReference>
<dbReference type="InterPro" id="IPR017969">
    <property type="entry name" value="Heavy-metal-associated_CS"/>
</dbReference>
<dbReference type="CDD" id="cd00371">
    <property type="entry name" value="HMA"/>
    <property type="match status" value="1"/>
</dbReference>
<dbReference type="Proteomes" id="UP000274578">
    <property type="component" value="Chromosome 1"/>
</dbReference>
<dbReference type="SUPFAM" id="SSF55008">
    <property type="entry name" value="HMA, heavy metal-associated domain"/>
    <property type="match status" value="1"/>
</dbReference>
<dbReference type="FunFam" id="3.30.70.100:FF:000001">
    <property type="entry name" value="ATPase copper transporting beta"/>
    <property type="match status" value="1"/>
</dbReference>
<dbReference type="PROSITE" id="PS01047">
    <property type="entry name" value="HMA_1"/>
    <property type="match status" value="1"/>
</dbReference>
<accession>A0A448L306</accession>
<sequence>MATKTFKVNGMKCVHCKANVENAIQSLVGVQHAEANLEAKNVSVDFDESRVKEADIKAAVEGAGRYELQI</sequence>
<dbReference type="RefSeq" id="WP_004374347.1">
    <property type="nucleotide sequence ID" value="NZ_CAJPPY010000019.1"/>
</dbReference>
<organism evidence="3 4">
    <name type="scientific">Segatella oris</name>
    <dbReference type="NCBI Taxonomy" id="28135"/>
    <lineage>
        <taxon>Bacteria</taxon>
        <taxon>Pseudomonadati</taxon>
        <taxon>Bacteroidota</taxon>
        <taxon>Bacteroidia</taxon>
        <taxon>Bacteroidales</taxon>
        <taxon>Prevotellaceae</taxon>
        <taxon>Segatella</taxon>
    </lineage>
</organism>
<dbReference type="Gene3D" id="3.30.70.100">
    <property type="match status" value="1"/>
</dbReference>
<keyword evidence="1" id="KW-0479">Metal-binding</keyword>
<reference evidence="3 4" key="1">
    <citation type="submission" date="2018-12" db="EMBL/GenBank/DDBJ databases">
        <authorList>
            <consortium name="Pathogen Informatics"/>
        </authorList>
    </citation>
    <scope>NUCLEOTIDE SEQUENCE [LARGE SCALE GENOMIC DNA]</scope>
    <source>
        <strain evidence="3 4">NCTC13071</strain>
    </source>
</reference>
<dbReference type="GeneID" id="85011208"/>
<dbReference type="PROSITE" id="PS50846">
    <property type="entry name" value="HMA_2"/>
    <property type="match status" value="1"/>
</dbReference>
<dbReference type="InterPro" id="IPR006121">
    <property type="entry name" value="HMA_dom"/>
</dbReference>
<proteinExistence type="predicted"/>
<dbReference type="KEGG" id="poc:NCTC13071_00290"/>
<gene>
    <name evidence="3" type="primary">copZ</name>
    <name evidence="3" type="ORF">NCTC13071_00290</name>
</gene>
<dbReference type="AlphaFoldDB" id="A0A448L306"/>
<evidence type="ECO:0000259" key="2">
    <source>
        <dbReference type="PROSITE" id="PS50846"/>
    </source>
</evidence>
<dbReference type="GO" id="GO:0046872">
    <property type="term" value="F:metal ion binding"/>
    <property type="evidence" value="ECO:0007669"/>
    <property type="project" value="UniProtKB-KW"/>
</dbReference>
<evidence type="ECO:0000256" key="1">
    <source>
        <dbReference type="ARBA" id="ARBA00022723"/>
    </source>
</evidence>
<name>A0A448L306_9BACT</name>
<evidence type="ECO:0000313" key="4">
    <source>
        <dbReference type="Proteomes" id="UP000274578"/>
    </source>
</evidence>
<protein>
    <submittedName>
        <fullName evidence="3">Copper chaperone CopZ</fullName>
    </submittedName>
</protein>